<dbReference type="GO" id="GO:0005524">
    <property type="term" value="F:ATP binding"/>
    <property type="evidence" value="ECO:0007669"/>
    <property type="project" value="UniProtKB-KW"/>
</dbReference>
<dbReference type="AlphaFoldDB" id="A0A9Q4GLE7"/>
<dbReference type="EMBL" id="JAPMKU010000004">
    <property type="protein sequence ID" value="MCX7469132.1"/>
    <property type="molecule type" value="Genomic_DNA"/>
</dbReference>
<feature type="domain" description="ABC transporter" evidence="3">
    <location>
        <begin position="14"/>
        <end position="249"/>
    </location>
</feature>
<gene>
    <name evidence="4" type="ORF">OS129_09620</name>
</gene>
<dbReference type="Pfam" id="PF00005">
    <property type="entry name" value="ABC_tran"/>
    <property type="match status" value="1"/>
</dbReference>
<evidence type="ECO:0000313" key="4">
    <source>
        <dbReference type="EMBL" id="MCX7469132.1"/>
    </source>
</evidence>
<evidence type="ECO:0000313" key="5">
    <source>
        <dbReference type="Proteomes" id="UP001071478"/>
    </source>
</evidence>
<keyword evidence="1" id="KW-0547">Nucleotide-binding</keyword>
<protein>
    <submittedName>
        <fullName evidence="4">ABC transporter ATP-binding protein</fullName>
    </submittedName>
</protein>
<dbReference type="Proteomes" id="UP001071478">
    <property type="component" value="Unassembled WGS sequence"/>
</dbReference>
<dbReference type="SUPFAM" id="SSF52540">
    <property type="entry name" value="P-loop containing nucleoside triphosphate hydrolases"/>
    <property type="match status" value="1"/>
</dbReference>
<dbReference type="Gene3D" id="3.40.50.300">
    <property type="entry name" value="P-loop containing nucleotide triphosphate hydrolases"/>
    <property type="match status" value="1"/>
</dbReference>
<name>A0A9Q4GLE7_9CORY</name>
<dbReference type="InterPro" id="IPR027417">
    <property type="entry name" value="P-loop_NTPase"/>
</dbReference>
<dbReference type="SMART" id="SM00382">
    <property type="entry name" value="AAA"/>
    <property type="match status" value="1"/>
</dbReference>
<dbReference type="PANTHER" id="PTHR42794">
    <property type="entry name" value="HEMIN IMPORT ATP-BINDING PROTEIN HMUV"/>
    <property type="match status" value="1"/>
</dbReference>
<reference evidence="4" key="1">
    <citation type="submission" date="2022-11" db="EMBL/GenBank/DDBJ databases">
        <title>Corynebacterium sp. isolated from Penguins.</title>
        <authorList>
            <person name="Sedlar K."/>
            <person name="Svec P."/>
        </authorList>
    </citation>
    <scope>NUCLEOTIDE SEQUENCE</scope>
    <source>
        <strain evidence="4">P7374</strain>
    </source>
</reference>
<organism evidence="4 5">
    <name type="scientific">Corynebacterium pygosceleis</name>
    <dbReference type="NCBI Taxonomy" id="2800406"/>
    <lineage>
        <taxon>Bacteria</taxon>
        <taxon>Bacillati</taxon>
        <taxon>Actinomycetota</taxon>
        <taxon>Actinomycetes</taxon>
        <taxon>Mycobacteriales</taxon>
        <taxon>Corynebacteriaceae</taxon>
        <taxon>Corynebacterium</taxon>
    </lineage>
</organism>
<comment type="caution">
    <text evidence="4">The sequence shown here is derived from an EMBL/GenBank/DDBJ whole genome shotgun (WGS) entry which is preliminary data.</text>
</comment>
<evidence type="ECO:0000256" key="2">
    <source>
        <dbReference type="ARBA" id="ARBA00022840"/>
    </source>
</evidence>
<evidence type="ECO:0000259" key="3">
    <source>
        <dbReference type="PROSITE" id="PS50893"/>
    </source>
</evidence>
<accession>A0A9Q4GLE7</accession>
<dbReference type="InterPro" id="IPR003439">
    <property type="entry name" value="ABC_transporter-like_ATP-bd"/>
</dbReference>
<keyword evidence="2 4" id="KW-0067">ATP-binding</keyword>
<dbReference type="PANTHER" id="PTHR42794:SF2">
    <property type="entry name" value="ABC TRANSPORTER ATP-BINDING PROTEIN"/>
    <property type="match status" value="1"/>
</dbReference>
<dbReference type="InterPro" id="IPR003593">
    <property type="entry name" value="AAA+_ATPase"/>
</dbReference>
<proteinExistence type="predicted"/>
<dbReference type="CDD" id="cd03214">
    <property type="entry name" value="ABC_Iron-Siderophores_B12_Hemin"/>
    <property type="match status" value="1"/>
</dbReference>
<sequence>MTRQNPRSTPRVTLELDDVTVGYRRRRVIENFTTEPVHGGHVVGLLGPNASGKSTLIKAIAGVHRTTGGRLRATVEGRVHEGRDLRRVIGYVPQDLPDTAALTAFETVLVAARRACSVKITGTPAVELASRVMTELSIGDLAGRYISELSGGQRQLTAVAQMMVSDPDVMLLDEPTSALDLHRQLFLLDVIRRRARETGAVALTAIHDINLAARFCDELLVMRGGRVIAQGAPRTVLTPGLLSEVYGVDAEILDHGGVPVVAPVAG</sequence>
<dbReference type="GO" id="GO:0016887">
    <property type="term" value="F:ATP hydrolysis activity"/>
    <property type="evidence" value="ECO:0007669"/>
    <property type="project" value="InterPro"/>
</dbReference>
<evidence type="ECO:0000256" key="1">
    <source>
        <dbReference type="ARBA" id="ARBA00022741"/>
    </source>
</evidence>
<dbReference type="PROSITE" id="PS50893">
    <property type="entry name" value="ABC_TRANSPORTER_2"/>
    <property type="match status" value="1"/>
</dbReference>